<dbReference type="KEGG" id="pho:PH0339"/>
<name>O58077_PYRHO</name>
<keyword evidence="1" id="KW-1133">Transmembrane helix</keyword>
<dbReference type="PIR" id="H71140">
    <property type="entry name" value="H71140"/>
</dbReference>
<dbReference type="EnsemblBacteria" id="BAA29413">
    <property type="protein sequence ID" value="BAA29413"/>
    <property type="gene ID" value="BAA29413"/>
</dbReference>
<evidence type="ECO:0000256" key="1">
    <source>
        <dbReference type="SAM" id="Phobius"/>
    </source>
</evidence>
<gene>
    <name evidence="2" type="ordered locus">PH0339</name>
</gene>
<keyword evidence="3" id="KW-1185">Reference proteome</keyword>
<keyword evidence="1" id="KW-0472">Membrane</keyword>
<keyword evidence="1" id="KW-0812">Transmembrane</keyword>
<dbReference type="EMBL" id="BA000001">
    <property type="protein sequence ID" value="BAA29413.1"/>
    <property type="molecule type" value="Genomic_DNA"/>
</dbReference>
<organism evidence="2 3">
    <name type="scientific">Pyrococcus horikoshii (strain ATCC 700860 / DSM 12428 / JCM 9974 / NBRC 100139 / OT-3)</name>
    <dbReference type="NCBI Taxonomy" id="70601"/>
    <lineage>
        <taxon>Archaea</taxon>
        <taxon>Methanobacteriati</taxon>
        <taxon>Methanobacteriota</taxon>
        <taxon>Thermococci</taxon>
        <taxon>Thermococcales</taxon>
        <taxon>Thermococcaceae</taxon>
        <taxon>Pyrococcus</taxon>
    </lineage>
</organism>
<protein>
    <submittedName>
        <fullName evidence="2">Uncharacterized protein</fullName>
    </submittedName>
</protein>
<reference evidence="2 3" key="1">
    <citation type="journal article" date="1998" name="DNA Res.">
        <title>Complete sequence and gene organization of the genome of a hyper-thermophilic archaebacterium, Pyrococcus horikoshii OT3.</title>
        <authorList>
            <person name="Kawarabayasi Y."/>
            <person name="Sawada M."/>
            <person name="Horikawa H."/>
            <person name="Haikawa Y."/>
            <person name="Hino Y."/>
            <person name="Yamamoto S."/>
            <person name="Sekine M."/>
            <person name="Baba S."/>
            <person name="Kosugi H."/>
            <person name="Hosoyama A."/>
            <person name="Nagai Y."/>
            <person name="Sakai M."/>
            <person name="Ogura K."/>
            <person name="Otuka R."/>
            <person name="Nakazawa H."/>
            <person name="Takamiya M."/>
            <person name="Ohfuku Y."/>
            <person name="Funahashi T."/>
            <person name="Tanaka T."/>
            <person name="Kudoh Y."/>
            <person name="Yamazaki J."/>
            <person name="Kushida N."/>
            <person name="Oguchi A."/>
            <person name="Aoki K."/>
            <person name="Nakamura Y."/>
            <person name="Robb T.F."/>
            <person name="Horikoshi K."/>
            <person name="Masuchi Y."/>
            <person name="Shizuya H."/>
            <person name="Kikuchi H."/>
        </authorList>
    </citation>
    <scope>NUCLEOTIDE SEQUENCE [LARGE SCALE GENOMIC DNA]</scope>
    <source>
        <strain evidence="3">ATCC 700860 / DSM 12428 / JCM 9974 / NBRC 100139 / OT-3</strain>
    </source>
</reference>
<dbReference type="AlphaFoldDB" id="O58077"/>
<evidence type="ECO:0000313" key="3">
    <source>
        <dbReference type="Proteomes" id="UP000000752"/>
    </source>
</evidence>
<feature type="transmembrane region" description="Helical" evidence="1">
    <location>
        <begin position="76"/>
        <end position="99"/>
    </location>
</feature>
<sequence>MNSLIKSPQDFKSYRFSNISRIKIGRKSYGQTSFKHGVNTFKRSLIELISIHRESCRVSIRRIRSYGLKGLPRKDFLYFSCVTDLYYVIPNSIIFQIYFSSLNHIFPYVKPVNL</sequence>
<proteinExistence type="predicted"/>
<dbReference type="Proteomes" id="UP000000752">
    <property type="component" value="Chromosome"/>
</dbReference>
<accession>O58077</accession>
<evidence type="ECO:0000313" key="2">
    <source>
        <dbReference type="EMBL" id="BAA29413.1"/>
    </source>
</evidence>